<accession>A0ABN8NA77</accession>
<name>A0ABN8NA77_9CNID</name>
<keyword evidence="3" id="KW-1185">Reference proteome</keyword>
<dbReference type="Pfam" id="PF00069">
    <property type="entry name" value="Pkinase"/>
    <property type="match status" value="1"/>
</dbReference>
<feature type="domain" description="Protein kinase" evidence="1">
    <location>
        <begin position="28"/>
        <end position="233"/>
    </location>
</feature>
<dbReference type="EMBL" id="CALNXK010000011">
    <property type="protein sequence ID" value="CAH3043433.1"/>
    <property type="molecule type" value="Genomic_DNA"/>
</dbReference>
<dbReference type="Gene3D" id="3.30.200.20">
    <property type="entry name" value="Phosphorylase Kinase, domain 1"/>
    <property type="match status" value="1"/>
</dbReference>
<feature type="non-terminal residue" evidence="2">
    <location>
        <position position="233"/>
    </location>
</feature>
<gene>
    <name evidence="2" type="ORF">PLOB_00002917</name>
</gene>
<sequence>KVQKKAIAARKEKCLSGFRELSRELLVINKSKAVDSGSFGKCYSASYREEFRVAVKIFKTKNSSAKVLEQAKREALHEAMVISQLGDHHGIPHLFGVRTDKAPFYLVLQFYSVDGQTSSTLTESLKNGNIKEASDCVSVLRNIVETLTFIHSQGYVHNDLKGNNVLLTRSPSGTLRPIIIDFGKSEEIAIAHLPKPKVDFARARKNFPHVAPEIHRGERPSVASDVFSFGALV</sequence>
<evidence type="ECO:0000313" key="2">
    <source>
        <dbReference type="EMBL" id="CAH3043433.1"/>
    </source>
</evidence>
<dbReference type="InterPro" id="IPR011009">
    <property type="entry name" value="Kinase-like_dom_sf"/>
</dbReference>
<dbReference type="SMART" id="SM00220">
    <property type="entry name" value="S_TKc"/>
    <property type="match status" value="1"/>
</dbReference>
<dbReference type="PROSITE" id="PS50011">
    <property type="entry name" value="PROTEIN_KINASE_DOM"/>
    <property type="match status" value="1"/>
</dbReference>
<dbReference type="PROSITE" id="PS00108">
    <property type="entry name" value="PROTEIN_KINASE_ST"/>
    <property type="match status" value="1"/>
</dbReference>
<organism evidence="2 3">
    <name type="scientific">Porites lobata</name>
    <dbReference type="NCBI Taxonomy" id="104759"/>
    <lineage>
        <taxon>Eukaryota</taxon>
        <taxon>Metazoa</taxon>
        <taxon>Cnidaria</taxon>
        <taxon>Anthozoa</taxon>
        <taxon>Hexacorallia</taxon>
        <taxon>Scleractinia</taxon>
        <taxon>Fungiina</taxon>
        <taxon>Poritidae</taxon>
        <taxon>Porites</taxon>
    </lineage>
</organism>
<reference evidence="2 3" key="1">
    <citation type="submission" date="2022-05" db="EMBL/GenBank/DDBJ databases">
        <authorList>
            <consortium name="Genoscope - CEA"/>
            <person name="William W."/>
        </authorList>
    </citation>
    <scope>NUCLEOTIDE SEQUENCE [LARGE SCALE GENOMIC DNA]</scope>
</reference>
<dbReference type="PANTHER" id="PTHR44167:SF24">
    <property type="entry name" value="SERINE_THREONINE-PROTEIN KINASE CHK2"/>
    <property type="match status" value="1"/>
</dbReference>
<proteinExistence type="predicted"/>
<protein>
    <recommendedName>
        <fullName evidence="1">Protein kinase domain-containing protein</fullName>
    </recommendedName>
</protein>
<dbReference type="Gene3D" id="1.10.510.10">
    <property type="entry name" value="Transferase(Phosphotransferase) domain 1"/>
    <property type="match status" value="1"/>
</dbReference>
<evidence type="ECO:0000313" key="3">
    <source>
        <dbReference type="Proteomes" id="UP001159405"/>
    </source>
</evidence>
<evidence type="ECO:0000259" key="1">
    <source>
        <dbReference type="PROSITE" id="PS50011"/>
    </source>
</evidence>
<comment type="caution">
    <text evidence="2">The sequence shown here is derived from an EMBL/GenBank/DDBJ whole genome shotgun (WGS) entry which is preliminary data.</text>
</comment>
<dbReference type="SUPFAM" id="SSF56112">
    <property type="entry name" value="Protein kinase-like (PK-like)"/>
    <property type="match status" value="1"/>
</dbReference>
<dbReference type="InterPro" id="IPR000719">
    <property type="entry name" value="Prot_kinase_dom"/>
</dbReference>
<dbReference type="PANTHER" id="PTHR44167">
    <property type="entry name" value="OVARIAN-SPECIFIC SERINE/THREONINE-PROTEIN KINASE LOK-RELATED"/>
    <property type="match status" value="1"/>
</dbReference>
<dbReference type="InterPro" id="IPR008271">
    <property type="entry name" value="Ser/Thr_kinase_AS"/>
</dbReference>
<feature type="non-terminal residue" evidence="2">
    <location>
        <position position="1"/>
    </location>
</feature>
<dbReference type="Proteomes" id="UP001159405">
    <property type="component" value="Unassembled WGS sequence"/>
</dbReference>